<dbReference type="OrthoDB" id="19690at2759"/>
<dbReference type="EMBL" id="GL876978">
    <property type="protein sequence ID" value="KLU91799.1"/>
    <property type="molecule type" value="Genomic_DNA"/>
</dbReference>
<dbReference type="AlphaFoldDB" id="A0A0C4EDE9"/>
<reference evidence="3" key="2">
    <citation type="submission" date="2010-05" db="EMBL/GenBank/DDBJ databases">
        <title>The genome sequence of Magnaporthe poae strain ATCC 64411.</title>
        <authorList>
            <person name="Ma L.-J."/>
            <person name="Dead R."/>
            <person name="Young S."/>
            <person name="Zeng Q."/>
            <person name="Koehrsen M."/>
            <person name="Alvarado L."/>
            <person name="Berlin A."/>
            <person name="Chapman S.B."/>
            <person name="Chen Z."/>
            <person name="Freedman E."/>
            <person name="Gellesch M."/>
            <person name="Goldberg J."/>
            <person name="Griggs A."/>
            <person name="Gujja S."/>
            <person name="Heilman E.R."/>
            <person name="Heiman D."/>
            <person name="Hepburn T."/>
            <person name="Howarth C."/>
            <person name="Jen D."/>
            <person name="Larson L."/>
            <person name="Mehta T."/>
            <person name="Neiman D."/>
            <person name="Pearson M."/>
            <person name="Roberts A."/>
            <person name="Saif S."/>
            <person name="Shea T."/>
            <person name="Shenoy N."/>
            <person name="Sisk P."/>
            <person name="Stolte C."/>
            <person name="Sykes S."/>
            <person name="Walk T."/>
            <person name="White J."/>
            <person name="Yandava C."/>
            <person name="Haas B."/>
            <person name="Nusbaum C."/>
            <person name="Birren B."/>
        </authorList>
    </citation>
    <scope>NUCLEOTIDE SEQUENCE [LARGE SCALE GENOMIC DNA]</scope>
    <source>
        <strain evidence="3">ATCC 64411 / 73-15</strain>
    </source>
</reference>
<protein>
    <submittedName>
        <fullName evidence="1 2">Uncharacterized protein</fullName>
    </submittedName>
</protein>
<dbReference type="VEuPathDB" id="FungiDB:MAPG_10747"/>
<accession>A0A0C4EDE9</accession>
<reference evidence="2" key="4">
    <citation type="journal article" date="2015" name="G3 (Bethesda)">
        <title>Genome sequences of three phytopathogenic species of the Magnaporthaceae family of fungi.</title>
        <authorList>
            <person name="Okagaki L.H."/>
            <person name="Nunes C.C."/>
            <person name="Sailsbery J."/>
            <person name="Clay B."/>
            <person name="Brown D."/>
            <person name="John T."/>
            <person name="Oh Y."/>
            <person name="Young N."/>
            <person name="Fitzgerald M."/>
            <person name="Haas B.J."/>
            <person name="Zeng Q."/>
            <person name="Young S."/>
            <person name="Adiconis X."/>
            <person name="Fan L."/>
            <person name="Levin J.Z."/>
            <person name="Mitchell T.K."/>
            <person name="Okubara P.A."/>
            <person name="Farman M.L."/>
            <person name="Kohn L.M."/>
            <person name="Birren B."/>
            <person name="Ma L.-J."/>
            <person name="Dean R.A."/>
        </authorList>
    </citation>
    <scope>NUCLEOTIDE SEQUENCE</scope>
    <source>
        <strain evidence="2">ATCC 64411 / 73-15</strain>
    </source>
</reference>
<dbReference type="EMBL" id="ADBL01002656">
    <property type="status" value="NOT_ANNOTATED_CDS"/>
    <property type="molecule type" value="Genomic_DNA"/>
</dbReference>
<evidence type="ECO:0000313" key="1">
    <source>
        <dbReference type="EMBL" id="KLU91799.1"/>
    </source>
</evidence>
<evidence type="ECO:0000313" key="2">
    <source>
        <dbReference type="EnsemblFungi" id="MAPG_10747T0"/>
    </source>
</evidence>
<reference evidence="1" key="1">
    <citation type="submission" date="2010-05" db="EMBL/GenBank/DDBJ databases">
        <title>The Genome Sequence of Magnaporthe poae strain ATCC 64411.</title>
        <authorList>
            <consortium name="The Broad Institute Genome Sequencing Platform"/>
            <consortium name="Broad Institute Genome Sequencing Center for Infectious Disease"/>
            <person name="Ma L.-J."/>
            <person name="Dead R."/>
            <person name="Young S."/>
            <person name="Zeng Q."/>
            <person name="Koehrsen M."/>
            <person name="Alvarado L."/>
            <person name="Berlin A."/>
            <person name="Chapman S.B."/>
            <person name="Chen Z."/>
            <person name="Freedman E."/>
            <person name="Gellesch M."/>
            <person name="Goldberg J."/>
            <person name="Griggs A."/>
            <person name="Gujja S."/>
            <person name="Heilman E.R."/>
            <person name="Heiman D."/>
            <person name="Hepburn T."/>
            <person name="Howarth C."/>
            <person name="Jen D."/>
            <person name="Larson L."/>
            <person name="Mehta T."/>
            <person name="Neiman D."/>
            <person name="Pearson M."/>
            <person name="Roberts A."/>
            <person name="Saif S."/>
            <person name="Shea T."/>
            <person name="Shenoy N."/>
            <person name="Sisk P."/>
            <person name="Stolte C."/>
            <person name="Sykes S."/>
            <person name="Walk T."/>
            <person name="White J."/>
            <person name="Yandava C."/>
            <person name="Haas B."/>
            <person name="Nusbaum C."/>
            <person name="Birren B."/>
        </authorList>
    </citation>
    <scope>NUCLEOTIDE SEQUENCE</scope>
    <source>
        <strain evidence="1">ATCC 64411</strain>
    </source>
</reference>
<dbReference type="Proteomes" id="UP000011715">
    <property type="component" value="Unassembled WGS sequence"/>
</dbReference>
<proteinExistence type="predicted"/>
<keyword evidence="3" id="KW-1185">Reference proteome</keyword>
<sequence>MATSDRLGFAARSAGSLAKPKTHSSLRFTAAFVPPQPSFHHSLLNLTLQESEKSGLFSPCVTHIFLNLAPRKAKSFSNPHPDAFNTHILLSSARTSTAQTFDAGEAQLQTKVVDGVLLADRAFLEGWVRARPQDTGPRWRLAGVEL</sequence>
<name>A0A0C4EDE9_MAGP6</name>
<gene>
    <name evidence="1" type="ORF">MAPG_10747</name>
</gene>
<reference evidence="1" key="3">
    <citation type="submission" date="2011-03" db="EMBL/GenBank/DDBJ databases">
        <title>Annotation of Magnaporthe poae ATCC 64411.</title>
        <authorList>
            <person name="Ma L.-J."/>
            <person name="Dead R."/>
            <person name="Young S.K."/>
            <person name="Zeng Q."/>
            <person name="Gargeya S."/>
            <person name="Fitzgerald M."/>
            <person name="Haas B."/>
            <person name="Abouelleil A."/>
            <person name="Alvarado L."/>
            <person name="Arachchi H.M."/>
            <person name="Berlin A."/>
            <person name="Brown A."/>
            <person name="Chapman S.B."/>
            <person name="Chen Z."/>
            <person name="Dunbar C."/>
            <person name="Freedman E."/>
            <person name="Gearin G."/>
            <person name="Gellesch M."/>
            <person name="Goldberg J."/>
            <person name="Griggs A."/>
            <person name="Gujja S."/>
            <person name="Heiman D."/>
            <person name="Howarth C."/>
            <person name="Larson L."/>
            <person name="Lui A."/>
            <person name="MacDonald P.J.P."/>
            <person name="Mehta T."/>
            <person name="Montmayeur A."/>
            <person name="Murphy C."/>
            <person name="Neiman D."/>
            <person name="Pearson M."/>
            <person name="Priest M."/>
            <person name="Roberts A."/>
            <person name="Saif S."/>
            <person name="Shea T."/>
            <person name="Shenoy N."/>
            <person name="Sisk P."/>
            <person name="Stolte C."/>
            <person name="Sykes S."/>
            <person name="Yandava C."/>
            <person name="Wortman J."/>
            <person name="Nusbaum C."/>
            <person name="Birren B."/>
        </authorList>
    </citation>
    <scope>NUCLEOTIDE SEQUENCE</scope>
    <source>
        <strain evidence="1">ATCC 64411</strain>
    </source>
</reference>
<reference evidence="2" key="5">
    <citation type="submission" date="2015-06" db="UniProtKB">
        <authorList>
            <consortium name="EnsemblFungi"/>
        </authorList>
    </citation>
    <scope>IDENTIFICATION</scope>
    <source>
        <strain evidence="2">ATCC 64411</strain>
    </source>
</reference>
<evidence type="ECO:0000313" key="3">
    <source>
        <dbReference type="Proteomes" id="UP000011715"/>
    </source>
</evidence>
<organism evidence="2 3">
    <name type="scientific">Magnaporthiopsis poae (strain ATCC 64411 / 73-15)</name>
    <name type="common">Kentucky bluegrass fungus</name>
    <name type="synonym">Magnaporthe poae</name>
    <dbReference type="NCBI Taxonomy" id="644358"/>
    <lineage>
        <taxon>Eukaryota</taxon>
        <taxon>Fungi</taxon>
        <taxon>Dikarya</taxon>
        <taxon>Ascomycota</taxon>
        <taxon>Pezizomycotina</taxon>
        <taxon>Sordariomycetes</taxon>
        <taxon>Sordariomycetidae</taxon>
        <taxon>Magnaporthales</taxon>
        <taxon>Magnaporthaceae</taxon>
        <taxon>Magnaporthiopsis</taxon>
    </lineage>
</organism>
<dbReference type="EnsemblFungi" id="MAPG_10747T0">
    <property type="protein sequence ID" value="MAPG_10747T0"/>
    <property type="gene ID" value="MAPG_10747"/>
</dbReference>